<keyword evidence="8" id="KW-0418">Kinase</keyword>
<dbReference type="EMBL" id="JBEQCT010000011">
    <property type="protein sequence ID" value="MFM2486810.1"/>
    <property type="molecule type" value="Genomic_DNA"/>
</dbReference>
<feature type="domain" description="PTS EIIC type-1" evidence="14">
    <location>
        <begin position="106"/>
        <end position="457"/>
    </location>
</feature>
<evidence type="ECO:0000256" key="4">
    <source>
        <dbReference type="ARBA" id="ARBA00022597"/>
    </source>
</evidence>
<dbReference type="Gene3D" id="3.30.1360.60">
    <property type="entry name" value="Glucose permease domain IIB"/>
    <property type="match status" value="1"/>
</dbReference>
<evidence type="ECO:0000256" key="10">
    <source>
        <dbReference type="ARBA" id="ARBA00023136"/>
    </source>
</evidence>
<feature type="transmembrane region" description="Helical" evidence="12">
    <location>
        <begin position="356"/>
        <end position="377"/>
    </location>
</feature>
<evidence type="ECO:0000256" key="8">
    <source>
        <dbReference type="ARBA" id="ARBA00022777"/>
    </source>
</evidence>
<dbReference type="InterPro" id="IPR003352">
    <property type="entry name" value="PTS_EIIC"/>
</dbReference>
<sequence>MSEKKTAQQILKLVGGAENVASAAHCATRLRLVLHDTSKADTKAIEELDLVKGVFTNSGQYQVIIGTGLVNRVFAAFIEAAGISEASTADVANMGVKNNPLQAAARTLSNIFVPIIPAIVASGLCMGLLGYLKTNNLIDTHNFWYFLLDMVSSSAFIILPILIGFVGAKVFGGTPILGATLGGILTHPDLVNAWSIGHGYPTTELFGFHIGLVGYQGTVFPMLIAVWFMCKVEKITHKIVPNTLDIILSPFIVLAVTGFFSLVAIGPLGRLLGTGISTGLLYLYIHAGALAGFVFGGTYSMIVITGIHQSFHAIELGLLGDPKIGVNFLLPIWSMANVAQGGACFAVIFKKRDKKVTALALPSAVSAILGITEPAIFGVNLRYMRPFIGGLIGGALGGAYVVWVKVGMTSVGLTGIPGLAIVRSQDVLHYLIGFAIAFIAAFIASFIMTPRNAKPLA</sequence>
<evidence type="ECO:0000256" key="1">
    <source>
        <dbReference type="ARBA" id="ARBA00004651"/>
    </source>
</evidence>
<dbReference type="InterPro" id="IPR013013">
    <property type="entry name" value="PTS_EIIC_1"/>
</dbReference>
<dbReference type="GO" id="GO:0016740">
    <property type="term" value="F:transferase activity"/>
    <property type="evidence" value="ECO:0007669"/>
    <property type="project" value="UniProtKB-KW"/>
</dbReference>
<keyword evidence="2" id="KW-0813">Transport</keyword>
<keyword evidence="10 12" id="KW-0472">Membrane</keyword>
<keyword evidence="16" id="KW-1185">Reference proteome</keyword>
<keyword evidence="9 12" id="KW-1133">Transmembrane helix</keyword>
<evidence type="ECO:0000256" key="11">
    <source>
        <dbReference type="PROSITE-ProRule" id="PRU00421"/>
    </source>
</evidence>
<evidence type="ECO:0000256" key="9">
    <source>
        <dbReference type="ARBA" id="ARBA00022989"/>
    </source>
</evidence>
<evidence type="ECO:0000313" key="16">
    <source>
        <dbReference type="Proteomes" id="UP001629953"/>
    </source>
</evidence>
<comment type="subcellular location">
    <subcellularLocation>
        <location evidence="1">Cell membrane</location>
        <topology evidence="1">Multi-pass membrane protein</topology>
    </subcellularLocation>
</comment>
<dbReference type="InterPro" id="IPR001996">
    <property type="entry name" value="PTS_IIB_1"/>
</dbReference>
<evidence type="ECO:0000259" key="13">
    <source>
        <dbReference type="PROSITE" id="PS51098"/>
    </source>
</evidence>
<dbReference type="EC" id="2.7.1.211" evidence="15"/>
<evidence type="ECO:0000256" key="3">
    <source>
        <dbReference type="ARBA" id="ARBA00022475"/>
    </source>
</evidence>
<evidence type="ECO:0000256" key="6">
    <source>
        <dbReference type="ARBA" id="ARBA00022683"/>
    </source>
</evidence>
<reference evidence="15 16" key="1">
    <citation type="journal article" date="2013" name="Int. J. Syst. Evol. Microbiol.">
        <title>Celerinatantimonas yamalensis sp. nov., a cold-adapted diazotrophic bacterium from a cold permafrost brine.</title>
        <authorList>
            <person name="Shcherbakova V."/>
            <person name="Chuvilskaya N."/>
            <person name="Rivkina E."/>
            <person name="Demidov N."/>
            <person name="Uchaeva V."/>
            <person name="Suetin S."/>
            <person name="Suzina N."/>
            <person name="Gilichinsky D."/>
        </authorList>
    </citation>
    <scope>NUCLEOTIDE SEQUENCE [LARGE SCALE GENOMIC DNA]</scope>
    <source>
        <strain evidence="15 16">C7</strain>
    </source>
</reference>
<protein>
    <submittedName>
        <fullName evidence="15">Sucrose-specific PTS transporter subunit IIBC</fullName>
        <ecNumber evidence="15">2.7.1.211</ecNumber>
    </submittedName>
</protein>
<dbReference type="Proteomes" id="UP001629953">
    <property type="component" value="Unassembled WGS sequence"/>
</dbReference>
<proteinExistence type="predicted"/>
<organism evidence="15 16">
    <name type="scientific">Celerinatantimonas yamalensis</name>
    <dbReference type="NCBI Taxonomy" id="559956"/>
    <lineage>
        <taxon>Bacteria</taxon>
        <taxon>Pseudomonadati</taxon>
        <taxon>Pseudomonadota</taxon>
        <taxon>Gammaproteobacteria</taxon>
        <taxon>Celerinatantimonadaceae</taxon>
        <taxon>Celerinatantimonas</taxon>
    </lineage>
</organism>
<feature type="transmembrane region" description="Helical" evidence="12">
    <location>
        <begin position="281"/>
        <end position="308"/>
    </location>
</feature>
<keyword evidence="3" id="KW-1003">Cell membrane</keyword>
<gene>
    <name evidence="15" type="ORF">ABUE30_17395</name>
</gene>
<evidence type="ECO:0000256" key="7">
    <source>
        <dbReference type="ARBA" id="ARBA00022692"/>
    </source>
</evidence>
<feature type="domain" description="PTS EIIB type-1" evidence="13">
    <location>
        <begin position="4"/>
        <end position="87"/>
    </location>
</feature>
<feature type="transmembrane region" description="Helical" evidence="12">
    <location>
        <begin position="427"/>
        <end position="448"/>
    </location>
</feature>
<evidence type="ECO:0000256" key="5">
    <source>
        <dbReference type="ARBA" id="ARBA00022679"/>
    </source>
</evidence>
<feature type="active site" description="Phosphocysteine intermediate; for EIIB activity" evidence="11">
    <location>
        <position position="26"/>
    </location>
</feature>
<dbReference type="InterPro" id="IPR018113">
    <property type="entry name" value="PTrfase_EIIB_Cys"/>
</dbReference>
<feature type="transmembrane region" description="Helical" evidence="12">
    <location>
        <begin position="383"/>
        <end position="406"/>
    </location>
</feature>
<evidence type="ECO:0000313" key="15">
    <source>
        <dbReference type="EMBL" id="MFM2486810.1"/>
    </source>
</evidence>
<feature type="transmembrane region" description="Helical" evidence="12">
    <location>
        <begin position="248"/>
        <end position="269"/>
    </location>
</feature>
<dbReference type="Pfam" id="PF02378">
    <property type="entry name" value="PTS_EIIC"/>
    <property type="match status" value="1"/>
</dbReference>
<feature type="transmembrane region" description="Helical" evidence="12">
    <location>
        <begin position="111"/>
        <end position="131"/>
    </location>
</feature>
<dbReference type="PROSITE" id="PS51103">
    <property type="entry name" value="PTS_EIIC_TYPE_1"/>
    <property type="match status" value="1"/>
</dbReference>
<evidence type="ECO:0000256" key="2">
    <source>
        <dbReference type="ARBA" id="ARBA00022448"/>
    </source>
</evidence>
<dbReference type="PROSITE" id="PS51098">
    <property type="entry name" value="PTS_EIIB_TYPE_1"/>
    <property type="match status" value="1"/>
</dbReference>
<keyword evidence="7 12" id="KW-0812">Transmembrane</keyword>
<dbReference type="PROSITE" id="PS01035">
    <property type="entry name" value="PTS_EIIB_TYPE_1_CYS"/>
    <property type="match status" value="1"/>
</dbReference>
<keyword evidence="5 15" id="KW-0808">Transferase</keyword>
<dbReference type="InterPro" id="IPR036878">
    <property type="entry name" value="Glu_permease_IIB"/>
</dbReference>
<dbReference type="InterPro" id="IPR010973">
    <property type="entry name" value="PTS_IIBC_sucr"/>
</dbReference>
<dbReference type="RefSeq" id="WP_408625106.1">
    <property type="nucleotide sequence ID" value="NZ_JBEQCT010000011.1"/>
</dbReference>
<name>A0ABW9GAQ4_9GAMM</name>
<dbReference type="NCBIfam" id="TIGR00826">
    <property type="entry name" value="EIIB_glc"/>
    <property type="match status" value="1"/>
</dbReference>
<feature type="transmembrane region" description="Helical" evidence="12">
    <location>
        <begin position="205"/>
        <end position="228"/>
    </location>
</feature>
<keyword evidence="4" id="KW-0762">Sugar transport</keyword>
<accession>A0ABW9GAQ4</accession>
<dbReference type="CDD" id="cd00212">
    <property type="entry name" value="PTS_IIB_glc"/>
    <property type="match status" value="1"/>
</dbReference>
<dbReference type="PANTHER" id="PTHR30175">
    <property type="entry name" value="PHOSPHOTRANSFERASE SYSTEM TRANSPORT PROTEIN"/>
    <property type="match status" value="1"/>
</dbReference>
<evidence type="ECO:0000259" key="14">
    <source>
        <dbReference type="PROSITE" id="PS51103"/>
    </source>
</evidence>
<dbReference type="SUPFAM" id="SSF55604">
    <property type="entry name" value="Glucose permease domain IIB"/>
    <property type="match status" value="1"/>
</dbReference>
<keyword evidence="6" id="KW-0598">Phosphotransferase system</keyword>
<dbReference type="PANTHER" id="PTHR30175:SF7">
    <property type="entry name" value="NEGATIVE REGULATOR OF SACY ACTIVITY"/>
    <property type="match status" value="1"/>
</dbReference>
<evidence type="ECO:0000256" key="12">
    <source>
        <dbReference type="SAM" id="Phobius"/>
    </source>
</evidence>
<comment type="caution">
    <text evidence="15">The sequence shown here is derived from an EMBL/GenBank/DDBJ whole genome shotgun (WGS) entry which is preliminary data.</text>
</comment>
<feature type="transmembrane region" description="Helical" evidence="12">
    <location>
        <begin position="143"/>
        <end position="166"/>
    </location>
</feature>
<dbReference type="Pfam" id="PF00367">
    <property type="entry name" value="PTS_EIIB"/>
    <property type="match status" value="1"/>
</dbReference>
<dbReference type="InterPro" id="IPR050558">
    <property type="entry name" value="PTS_Sugar-Specific_Components"/>
</dbReference>
<feature type="transmembrane region" description="Helical" evidence="12">
    <location>
        <begin position="328"/>
        <end position="349"/>
    </location>
</feature>
<dbReference type="NCBIfam" id="TIGR01996">
    <property type="entry name" value="PTS-II-BC-sucr"/>
    <property type="match status" value="1"/>
</dbReference>